<dbReference type="EMBL" id="BARS01053468">
    <property type="protein sequence ID" value="GAG51754.1"/>
    <property type="molecule type" value="Genomic_DNA"/>
</dbReference>
<dbReference type="AlphaFoldDB" id="X0Y786"/>
<evidence type="ECO:0000313" key="1">
    <source>
        <dbReference type="EMBL" id="GAG51754.1"/>
    </source>
</evidence>
<accession>X0Y786</accession>
<reference evidence="1" key="1">
    <citation type="journal article" date="2014" name="Front. Microbiol.">
        <title>High frequency of phylogenetically diverse reductive dehalogenase-homologous genes in deep subseafloor sedimentary metagenomes.</title>
        <authorList>
            <person name="Kawai M."/>
            <person name="Futagami T."/>
            <person name="Toyoda A."/>
            <person name="Takaki Y."/>
            <person name="Nishi S."/>
            <person name="Hori S."/>
            <person name="Arai W."/>
            <person name="Tsubouchi T."/>
            <person name="Morono Y."/>
            <person name="Uchiyama I."/>
            <person name="Ito T."/>
            <person name="Fujiyama A."/>
            <person name="Inagaki F."/>
            <person name="Takami H."/>
        </authorList>
    </citation>
    <scope>NUCLEOTIDE SEQUENCE</scope>
    <source>
        <strain evidence="1">Expedition CK06-06</strain>
    </source>
</reference>
<gene>
    <name evidence="1" type="ORF">S01H1_79328</name>
</gene>
<protein>
    <submittedName>
        <fullName evidence="1">Uncharacterized protein</fullName>
    </submittedName>
</protein>
<sequence length="119" mass="12982">MKHKKRQGVLDGVPIADVIEGHSTDQRMTGSYAVDGFLHLAMPTVPALHGIRGRGKNGIIEEGKRLLDVWAEKLLEGFAHLLETPDSHAELAEFGQGRLGPATAVEQAVHFIHDLSKRS</sequence>
<proteinExistence type="predicted"/>
<organism evidence="1">
    <name type="scientific">marine sediment metagenome</name>
    <dbReference type="NCBI Taxonomy" id="412755"/>
    <lineage>
        <taxon>unclassified sequences</taxon>
        <taxon>metagenomes</taxon>
        <taxon>ecological metagenomes</taxon>
    </lineage>
</organism>
<comment type="caution">
    <text evidence="1">The sequence shown here is derived from an EMBL/GenBank/DDBJ whole genome shotgun (WGS) entry which is preliminary data.</text>
</comment>
<name>X0Y786_9ZZZZ</name>